<comment type="caution">
    <text evidence="2">The sequence shown here is derived from an EMBL/GenBank/DDBJ whole genome shotgun (WGS) entry which is preliminary data.</text>
</comment>
<evidence type="ECO:0000259" key="1">
    <source>
        <dbReference type="Pfam" id="PF08588"/>
    </source>
</evidence>
<reference evidence="2" key="1">
    <citation type="journal article" date="2020" name="Fungal Divers.">
        <title>Resolving the Mortierellaceae phylogeny through synthesis of multi-gene phylogenetics and phylogenomics.</title>
        <authorList>
            <person name="Vandepol N."/>
            <person name="Liber J."/>
            <person name="Desiro A."/>
            <person name="Na H."/>
            <person name="Kennedy M."/>
            <person name="Barry K."/>
            <person name="Grigoriev I.V."/>
            <person name="Miller A.N."/>
            <person name="O'Donnell K."/>
            <person name="Stajich J.E."/>
            <person name="Bonito G."/>
        </authorList>
    </citation>
    <scope>NUCLEOTIDE SEQUENCE</scope>
    <source>
        <strain evidence="2">NVP60</strain>
    </source>
</reference>
<accession>A0A9P6QR52</accession>
<dbReference type="PANTHER" id="PTHR34826:SF2">
    <property type="entry name" value="UPF0590 PROTEIN C409.17C"/>
    <property type="match status" value="1"/>
</dbReference>
<dbReference type="PANTHER" id="PTHR34826">
    <property type="entry name" value="UPF0590 PROTEIN C409.17C"/>
    <property type="match status" value="1"/>
</dbReference>
<feature type="domain" description="Domain of unknown function at the cortex 1" evidence="1">
    <location>
        <begin position="15"/>
        <end position="300"/>
    </location>
</feature>
<dbReference type="InterPro" id="IPR013897">
    <property type="entry name" value="Duc1"/>
</dbReference>
<name>A0A9P6QR52_9FUNG</name>
<evidence type="ECO:0000313" key="2">
    <source>
        <dbReference type="EMBL" id="KAG0283813.1"/>
    </source>
</evidence>
<evidence type="ECO:0000313" key="3">
    <source>
        <dbReference type="Proteomes" id="UP000823405"/>
    </source>
</evidence>
<dbReference type="Proteomes" id="UP000823405">
    <property type="component" value="Unassembled WGS sequence"/>
</dbReference>
<keyword evidence="3" id="KW-1185">Reference proteome</keyword>
<dbReference type="Pfam" id="PF08588">
    <property type="entry name" value="Duc1"/>
    <property type="match status" value="1"/>
</dbReference>
<sequence length="308" mass="34488">MTGPTIIEHDGTRYRVRVSVGTTASTDPKDMQILNVNDVANPLMVDTDEFAGHVAFMIKGQDQIYGYEAGQKQDGLKPVPDSKWFENAAAAGRGDIINCMEIVGRFKREWAGDQVVFATIFERPLKLPPFTSLALKFIKAIYTGLQVDVCCPKPYFVGQLINSPDTVRVTTVSETPLLNGEFKASSIPQWPSYNGEILTENTTLVIPPEEAEKRPKLTTDPAARRQHFTKPKNHSKHRYLTDHVYGLEFYNPFLDCAKFSVKLAGFNIDLIKYFDGQPLTYSIRTQDASVTFLTFMIDLVPVEELAAV</sequence>
<protein>
    <recommendedName>
        <fullName evidence="1">Domain of unknown function at the cortex 1 domain-containing protein</fullName>
    </recommendedName>
</protein>
<gene>
    <name evidence="2" type="ORF">BGZ97_008405</name>
</gene>
<dbReference type="OrthoDB" id="2119945at2759"/>
<proteinExistence type="predicted"/>
<dbReference type="EMBL" id="JAAAIN010003833">
    <property type="protein sequence ID" value="KAG0283813.1"/>
    <property type="molecule type" value="Genomic_DNA"/>
</dbReference>
<organism evidence="2 3">
    <name type="scientific">Linnemannia gamsii</name>
    <dbReference type="NCBI Taxonomy" id="64522"/>
    <lineage>
        <taxon>Eukaryota</taxon>
        <taxon>Fungi</taxon>
        <taxon>Fungi incertae sedis</taxon>
        <taxon>Mucoromycota</taxon>
        <taxon>Mortierellomycotina</taxon>
        <taxon>Mortierellomycetes</taxon>
        <taxon>Mortierellales</taxon>
        <taxon>Mortierellaceae</taxon>
        <taxon>Linnemannia</taxon>
    </lineage>
</organism>
<dbReference type="AlphaFoldDB" id="A0A9P6QR52"/>